<evidence type="ECO:0000256" key="6">
    <source>
        <dbReference type="ARBA" id="ARBA00022741"/>
    </source>
</evidence>
<evidence type="ECO:0000259" key="15">
    <source>
        <dbReference type="Pfam" id="PF08245"/>
    </source>
</evidence>
<evidence type="ECO:0000256" key="5">
    <source>
        <dbReference type="ARBA" id="ARBA00022618"/>
    </source>
</evidence>
<dbReference type="SUPFAM" id="SSF63418">
    <property type="entry name" value="MurE/MurF N-terminal domain"/>
    <property type="match status" value="1"/>
</dbReference>
<keyword evidence="4 16" id="KW-0436">Ligase</keyword>
<evidence type="ECO:0000256" key="7">
    <source>
        <dbReference type="ARBA" id="ARBA00022840"/>
    </source>
</evidence>
<dbReference type="SUPFAM" id="SSF53244">
    <property type="entry name" value="MurD-like peptide ligases, peptide-binding domain"/>
    <property type="match status" value="1"/>
</dbReference>
<dbReference type="Gene3D" id="3.40.1390.10">
    <property type="entry name" value="MurE/MurF, N-terminal domain"/>
    <property type="match status" value="1"/>
</dbReference>
<feature type="domain" description="Mur ligase N-terminal catalytic" evidence="13">
    <location>
        <begin position="24"/>
        <end position="97"/>
    </location>
</feature>
<evidence type="ECO:0000259" key="14">
    <source>
        <dbReference type="Pfam" id="PF02875"/>
    </source>
</evidence>
<dbReference type="PANTHER" id="PTHR23135:SF4">
    <property type="entry name" value="UDP-N-ACETYLMURAMOYL-L-ALANYL-D-GLUTAMATE--2,6-DIAMINOPIMELATE LIGASE MURE HOMOLOG, CHLOROPLASTIC"/>
    <property type="match status" value="1"/>
</dbReference>
<evidence type="ECO:0000256" key="10">
    <source>
        <dbReference type="ARBA" id="ARBA00023306"/>
    </source>
</evidence>
<comment type="similarity">
    <text evidence="2">Belongs to the MurCDEF family. MurE subfamily.</text>
</comment>
<evidence type="ECO:0000313" key="16">
    <source>
        <dbReference type="EMBL" id="SEA48109.1"/>
    </source>
</evidence>
<dbReference type="GO" id="GO:0009252">
    <property type="term" value="P:peptidoglycan biosynthetic process"/>
    <property type="evidence" value="ECO:0007669"/>
    <property type="project" value="UniProtKB-KW"/>
</dbReference>
<evidence type="ECO:0000313" key="17">
    <source>
        <dbReference type="Proteomes" id="UP000199042"/>
    </source>
</evidence>
<dbReference type="RefSeq" id="WP_086985684.1">
    <property type="nucleotide sequence ID" value="NZ_FJNA01000001.1"/>
</dbReference>
<keyword evidence="8 12" id="KW-0133">Cell shape</keyword>
<dbReference type="InterPro" id="IPR004101">
    <property type="entry name" value="Mur_ligase_C"/>
</dbReference>
<reference evidence="16 17" key="1">
    <citation type="submission" date="2016-10" db="EMBL/GenBank/DDBJ databases">
        <authorList>
            <person name="Varghese N."/>
            <person name="Submissions S."/>
        </authorList>
    </citation>
    <scope>NUCLEOTIDE SEQUENCE [LARGE SCALE GENOMIC DNA]</scope>
    <source>
        <strain evidence="16 17">DSM 14526</strain>
    </source>
</reference>
<dbReference type="Gene3D" id="3.40.1190.10">
    <property type="entry name" value="Mur-like, catalytic domain"/>
    <property type="match status" value="1"/>
</dbReference>
<dbReference type="NCBIfam" id="NF001126">
    <property type="entry name" value="PRK00139.1-4"/>
    <property type="match status" value="1"/>
</dbReference>
<keyword evidence="5 12" id="KW-0132">Cell division</keyword>
<evidence type="ECO:0000256" key="2">
    <source>
        <dbReference type="ARBA" id="ARBA00005898"/>
    </source>
</evidence>
<keyword evidence="9 12" id="KW-0573">Peptidoglycan synthesis</keyword>
<dbReference type="SUPFAM" id="SSF53623">
    <property type="entry name" value="MurD-like peptide ligases, catalytic domain"/>
    <property type="match status" value="1"/>
</dbReference>
<keyword evidence="3" id="KW-0963">Cytoplasm</keyword>
<evidence type="ECO:0000256" key="9">
    <source>
        <dbReference type="ARBA" id="ARBA00022984"/>
    </source>
</evidence>
<evidence type="ECO:0000259" key="13">
    <source>
        <dbReference type="Pfam" id="PF01225"/>
    </source>
</evidence>
<dbReference type="Pfam" id="PF08245">
    <property type="entry name" value="Mur_ligase_M"/>
    <property type="match status" value="1"/>
</dbReference>
<feature type="domain" description="Mur ligase C-terminal" evidence="14">
    <location>
        <begin position="327"/>
        <end position="456"/>
    </location>
</feature>
<organism evidence="16 17">
    <name type="scientific">Trichococcus collinsii</name>
    <dbReference type="NCBI Taxonomy" id="157076"/>
    <lineage>
        <taxon>Bacteria</taxon>
        <taxon>Bacillati</taxon>
        <taxon>Bacillota</taxon>
        <taxon>Bacilli</taxon>
        <taxon>Lactobacillales</taxon>
        <taxon>Carnobacteriaceae</taxon>
        <taxon>Trichococcus</taxon>
    </lineage>
</organism>
<dbReference type="InterPro" id="IPR000713">
    <property type="entry name" value="Mur_ligase_N"/>
</dbReference>
<evidence type="ECO:0000256" key="4">
    <source>
        <dbReference type="ARBA" id="ARBA00022598"/>
    </source>
</evidence>
<evidence type="ECO:0000256" key="12">
    <source>
        <dbReference type="RuleBase" id="RU004135"/>
    </source>
</evidence>
<keyword evidence="11 12" id="KW-0961">Cell wall biogenesis/degradation</keyword>
<sequence length="483" mass="53564">MKLKEMLSDSQLGEQPKWDGEQIITGITDSSRDIKDGMVFVAIAGFEKDGHDYIPDAIAQGATLIVGEHDCPEALPIPYLKVANSRRVLGQLADKFYNHPSGRKRVIGITGTNGKTTTAFFLKHLLEQQGFTVSMIGTIYNEINGIQYPTPNTTPNAEKVHELIAASKDDFVVIEVSSHGLTQYRLESVAFDYALFMNLQHDHLDYHKTMAAYFEAKALLFDKLKPDGKAVVNTDNAWGLKLTQRLAAKGTAVITVGHQEDAALSIKKMTNQEVTLDISDETSALDPHMPGEHNLYDIAMASAVIQDLGYPLADVTEQMRSFAGVPGRYEIVHLKDRIHCIIDYAHTPEAVTSILTSIHKDGAERITHIFGFRGNRDASKRDEMIAASTDQSTRVILTTDDLNSVPEEAMRQAYADYQHQFAGTHKIDIIMDRTLAIQAAVNEARVGDWILVTGKGHEKYKTDYALPTASDKETVLYLKNSEK</sequence>
<dbReference type="PROSITE" id="PS01011">
    <property type="entry name" value="FOLYLPOLYGLU_SYNT_1"/>
    <property type="match status" value="1"/>
</dbReference>
<dbReference type="PANTHER" id="PTHR23135">
    <property type="entry name" value="MUR LIGASE FAMILY MEMBER"/>
    <property type="match status" value="1"/>
</dbReference>
<dbReference type="InterPro" id="IPR036565">
    <property type="entry name" value="Mur-like_cat_sf"/>
</dbReference>
<dbReference type="InterPro" id="IPR013221">
    <property type="entry name" value="Mur_ligase_cen"/>
</dbReference>
<dbReference type="GO" id="GO:0071555">
    <property type="term" value="P:cell wall organization"/>
    <property type="evidence" value="ECO:0007669"/>
    <property type="project" value="UniProtKB-KW"/>
</dbReference>
<dbReference type="GO" id="GO:0051301">
    <property type="term" value="P:cell division"/>
    <property type="evidence" value="ECO:0007669"/>
    <property type="project" value="UniProtKB-KW"/>
</dbReference>
<keyword evidence="7" id="KW-0067">ATP-binding</keyword>
<comment type="pathway">
    <text evidence="1 12">Cell wall biogenesis; peptidoglycan biosynthesis.</text>
</comment>
<feature type="domain" description="Mur ligase central" evidence="15">
    <location>
        <begin position="109"/>
        <end position="304"/>
    </location>
</feature>
<dbReference type="AlphaFoldDB" id="A0AB38A0A8"/>
<dbReference type="EMBL" id="FNQH01000003">
    <property type="protein sequence ID" value="SEA48109.1"/>
    <property type="molecule type" value="Genomic_DNA"/>
</dbReference>
<keyword evidence="17" id="KW-1185">Reference proteome</keyword>
<dbReference type="InterPro" id="IPR036615">
    <property type="entry name" value="Mur_ligase_C_dom_sf"/>
</dbReference>
<comment type="caution">
    <text evidence="16">The sequence shown here is derived from an EMBL/GenBank/DDBJ whole genome shotgun (WGS) entry which is preliminary data.</text>
</comment>
<name>A0AB38A0A8_9LACT</name>
<dbReference type="InterPro" id="IPR018109">
    <property type="entry name" value="Folylpolyglutamate_synth_CS"/>
</dbReference>
<dbReference type="Pfam" id="PF01225">
    <property type="entry name" value="Mur_ligase"/>
    <property type="match status" value="1"/>
</dbReference>
<protein>
    <submittedName>
        <fullName evidence="16">UDP-N-acetylmuramoylalanyl-D-glutamate--2,6-diaminopimelate ligase</fullName>
    </submittedName>
</protein>
<accession>A0AB38A0A8</accession>
<dbReference type="GO" id="GO:0004326">
    <property type="term" value="F:tetrahydrofolylpolyglutamate synthase activity"/>
    <property type="evidence" value="ECO:0007669"/>
    <property type="project" value="InterPro"/>
</dbReference>
<dbReference type="NCBIfam" id="TIGR01085">
    <property type="entry name" value="murE"/>
    <property type="match status" value="1"/>
</dbReference>
<dbReference type="InterPro" id="IPR005761">
    <property type="entry name" value="UDP-N-AcMur-Glu-dNH2Pim_ligase"/>
</dbReference>
<keyword evidence="6" id="KW-0547">Nucleotide-binding</keyword>
<dbReference type="Pfam" id="PF02875">
    <property type="entry name" value="Mur_ligase_C"/>
    <property type="match status" value="1"/>
</dbReference>
<dbReference type="Proteomes" id="UP000199042">
    <property type="component" value="Unassembled WGS sequence"/>
</dbReference>
<dbReference type="GO" id="GO:0005737">
    <property type="term" value="C:cytoplasm"/>
    <property type="evidence" value="ECO:0007669"/>
    <property type="project" value="UniProtKB-SubCell"/>
</dbReference>
<dbReference type="InterPro" id="IPR035911">
    <property type="entry name" value="MurE/MurF_N"/>
</dbReference>
<evidence type="ECO:0000256" key="3">
    <source>
        <dbReference type="ARBA" id="ARBA00022490"/>
    </source>
</evidence>
<proteinExistence type="inferred from homology"/>
<dbReference type="GO" id="GO:0008360">
    <property type="term" value="P:regulation of cell shape"/>
    <property type="evidence" value="ECO:0007669"/>
    <property type="project" value="UniProtKB-KW"/>
</dbReference>
<evidence type="ECO:0000256" key="8">
    <source>
        <dbReference type="ARBA" id="ARBA00022960"/>
    </source>
</evidence>
<comment type="subcellular location">
    <subcellularLocation>
        <location evidence="12">Cytoplasm</location>
    </subcellularLocation>
</comment>
<dbReference type="Gene3D" id="3.90.190.20">
    <property type="entry name" value="Mur ligase, C-terminal domain"/>
    <property type="match status" value="1"/>
</dbReference>
<dbReference type="GO" id="GO:0005524">
    <property type="term" value="F:ATP binding"/>
    <property type="evidence" value="ECO:0007669"/>
    <property type="project" value="UniProtKB-KW"/>
</dbReference>
<keyword evidence="10 12" id="KW-0131">Cell cycle</keyword>
<evidence type="ECO:0000256" key="1">
    <source>
        <dbReference type="ARBA" id="ARBA00004752"/>
    </source>
</evidence>
<gene>
    <name evidence="16" type="ORF">SAMN04488525_103205</name>
</gene>
<evidence type="ECO:0000256" key="11">
    <source>
        <dbReference type="ARBA" id="ARBA00023316"/>
    </source>
</evidence>